<dbReference type="KEGG" id="ssl:SS1G_03868"/>
<organism evidence="1 2">
    <name type="scientific">Sclerotinia sclerotiorum (strain ATCC 18683 / 1980 / Ss-1)</name>
    <name type="common">White mold</name>
    <name type="synonym">Whetzelinia sclerotiorum</name>
    <dbReference type="NCBI Taxonomy" id="665079"/>
    <lineage>
        <taxon>Eukaryota</taxon>
        <taxon>Fungi</taxon>
        <taxon>Dikarya</taxon>
        <taxon>Ascomycota</taxon>
        <taxon>Pezizomycotina</taxon>
        <taxon>Leotiomycetes</taxon>
        <taxon>Helotiales</taxon>
        <taxon>Sclerotiniaceae</taxon>
        <taxon>Sclerotinia</taxon>
    </lineage>
</organism>
<name>A7EEX7_SCLS1</name>
<reference evidence="2" key="1">
    <citation type="journal article" date="2011" name="PLoS Genet.">
        <title>Genomic analysis of the necrotrophic fungal pathogens Sclerotinia sclerotiorum and Botrytis cinerea.</title>
        <authorList>
            <person name="Amselem J."/>
            <person name="Cuomo C.A."/>
            <person name="van Kan J.A."/>
            <person name="Viaud M."/>
            <person name="Benito E.P."/>
            <person name="Couloux A."/>
            <person name="Coutinho P.M."/>
            <person name="de Vries R.P."/>
            <person name="Dyer P.S."/>
            <person name="Fillinger S."/>
            <person name="Fournier E."/>
            <person name="Gout L."/>
            <person name="Hahn M."/>
            <person name="Kohn L."/>
            <person name="Lapalu N."/>
            <person name="Plummer K.M."/>
            <person name="Pradier J.M."/>
            <person name="Quevillon E."/>
            <person name="Sharon A."/>
            <person name="Simon A."/>
            <person name="ten Have A."/>
            <person name="Tudzynski B."/>
            <person name="Tudzynski P."/>
            <person name="Wincker P."/>
            <person name="Andrew M."/>
            <person name="Anthouard V."/>
            <person name="Beever R.E."/>
            <person name="Beffa R."/>
            <person name="Benoit I."/>
            <person name="Bouzid O."/>
            <person name="Brault B."/>
            <person name="Chen Z."/>
            <person name="Choquer M."/>
            <person name="Collemare J."/>
            <person name="Cotton P."/>
            <person name="Danchin E.G."/>
            <person name="Da Silva C."/>
            <person name="Gautier A."/>
            <person name="Giraud C."/>
            <person name="Giraud T."/>
            <person name="Gonzalez C."/>
            <person name="Grossetete S."/>
            <person name="Guldener U."/>
            <person name="Henrissat B."/>
            <person name="Howlett B.J."/>
            <person name="Kodira C."/>
            <person name="Kretschmer M."/>
            <person name="Lappartient A."/>
            <person name="Leroch M."/>
            <person name="Levis C."/>
            <person name="Mauceli E."/>
            <person name="Neuveglise C."/>
            <person name="Oeser B."/>
            <person name="Pearson M."/>
            <person name="Poulain J."/>
            <person name="Poussereau N."/>
            <person name="Quesneville H."/>
            <person name="Rascle C."/>
            <person name="Schumacher J."/>
            <person name="Segurens B."/>
            <person name="Sexton A."/>
            <person name="Silva E."/>
            <person name="Sirven C."/>
            <person name="Soanes D.M."/>
            <person name="Talbot N.J."/>
            <person name="Templeton M."/>
            <person name="Yandava C."/>
            <person name="Yarden O."/>
            <person name="Zeng Q."/>
            <person name="Rollins J.A."/>
            <person name="Lebrun M.H."/>
            <person name="Dickman M."/>
        </authorList>
    </citation>
    <scope>NUCLEOTIDE SEQUENCE [LARGE SCALE GENOMIC DNA]</scope>
    <source>
        <strain evidence="2">ATCC 18683 / 1980 / Ss-1</strain>
    </source>
</reference>
<dbReference type="GeneID" id="5491410"/>
<sequence length="37" mass="3923">MDLIHKGAYCVRYVYSSSPSLLLTCKGRLAGYGGQGG</sequence>
<evidence type="ECO:0000313" key="2">
    <source>
        <dbReference type="Proteomes" id="UP000001312"/>
    </source>
</evidence>
<protein>
    <submittedName>
        <fullName evidence="1">Uncharacterized protein</fullName>
    </submittedName>
</protein>
<keyword evidence="2" id="KW-1185">Reference proteome</keyword>
<dbReference type="InParanoid" id="A7EEX7"/>
<dbReference type="AlphaFoldDB" id="A7EEX7"/>
<evidence type="ECO:0000313" key="1">
    <source>
        <dbReference type="EMBL" id="EDO01393.1"/>
    </source>
</evidence>
<proteinExistence type="predicted"/>
<dbReference type="Proteomes" id="UP000001312">
    <property type="component" value="Unassembled WGS sequence"/>
</dbReference>
<dbReference type="EMBL" id="CH476624">
    <property type="protein sequence ID" value="EDO01393.1"/>
    <property type="molecule type" value="Genomic_DNA"/>
</dbReference>
<accession>A7EEX7</accession>
<gene>
    <name evidence="1" type="ORF">SS1G_03868</name>
</gene>
<dbReference type="RefSeq" id="XP_001595778.1">
    <property type="nucleotide sequence ID" value="XM_001595728.1"/>
</dbReference>
<dbReference type="HOGENOM" id="CLU_3351348_0_0_1"/>